<dbReference type="InterPro" id="IPR007168">
    <property type="entry name" value="Phageshock_PspC_N"/>
</dbReference>
<proteinExistence type="predicted"/>
<keyword evidence="2" id="KW-1133">Transmembrane helix</keyword>
<feature type="domain" description="Phage shock protein PspC N-terminal" evidence="3">
    <location>
        <begin position="2"/>
        <end position="43"/>
    </location>
</feature>
<feature type="region of interest" description="Disordered" evidence="1">
    <location>
        <begin position="201"/>
        <end position="247"/>
    </location>
</feature>
<accession>A0A510UUC2</accession>
<comment type="caution">
    <text evidence="5">The sequence shown here is derived from an EMBL/GenBank/DDBJ whole genome shotgun (WGS) entry which is preliminary data.</text>
</comment>
<sequence length="457" mass="45914">MCAGVAERLGIDPLIVRGLLVVATLLSGVGAVAYALGWALLPERRDGRIHAEELFAGRFDIAILGVAALLVTGLGRGDGWWGVAGPGWAHGVSGVLSGLLWLAFIVAVVIAVPVLISRHRTPSGPPHPGAPHGPATPYGPGAVPPYGTPASSGAARTTPYGPGAPYASATATGPAYATASTAPPSTSSYGAPAQPQAYAGSTYGHPTYGTPPAGAPYGPGPTAYASRPAPTAPPRPQPPRRRGPGATSTGIVVALSLLTLAGLLAAERAGTFDGPVLLTTLGVTAVLAGVGIVVSGLRGRTSGSLGFLAIVALLVSLPAGVTTHRDWTWDDGGIHRADQPVLVTTRADAAEGLHFGAGEAVLDLSDVPVTDELLQIPVSVGAGRVEIVVPEDAAVEATVRVGLGKVVWDVDGAYKSASGVRMDDTTFRDDASEAGGAQLSLDVSVGAGEVTITRENS</sequence>
<feature type="region of interest" description="Disordered" evidence="1">
    <location>
        <begin position="122"/>
        <end position="158"/>
    </location>
</feature>
<dbReference type="Pfam" id="PF09922">
    <property type="entry name" value="LiaF-like_C"/>
    <property type="match status" value="1"/>
</dbReference>
<dbReference type="InterPro" id="IPR024425">
    <property type="entry name" value="LiaF-like_C"/>
</dbReference>
<dbReference type="Proteomes" id="UP000321386">
    <property type="component" value="Unassembled WGS sequence"/>
</dbReference>
<feature type="transmembrane region" description="Helical" evidence="2">
    <location>
        <begin position="245"/>
        <end position="264"/>
    </location>
</feature>
<organism evidence="5 6">
    <name type="scientific">Cellulomonas persica</name>
    <dbReference type="NCBI Taxonomy" id="76861"/>
    <lineage>
        <taxon>Bacteria</taxon>
        <taxon>Bacillati</taxon>
        <taxon>Actinomycetota</taxon>
        <taxon>Actinomycetes</taxon>
        <taxon>Micrococcales</taxon>
        <taxon>Cellulomonadaceae</taxon>
        <taxon>Cellulomonas</taxon>
    </lineage>
</organism>
<evidence type="ECO:0008006" key="7">
    <source>
        <dbReference type="Google" id="ProtNLM"/>
    </source>
</evidence>
<reference evidence="5 6" key="1">
    <citation type="submission" date="2019-07" db="EMBL/GenBank/DDBJ databases">
        <title>Whole genome shotgun sequence of Cellulomonas persica NBRC 101101.</title>
        <authorList>
            <person name="Hosoyama A."/>
            <person name="Uohara A."/>
            <person name="Ohji S."/>
            <person name="Ichikawa N."/>
        </authorList>
    </citation>
    <scope>NUCLEOTIDE SEQUENCE [LARGE SCALE GENOMIC DNA]</scope>
    <source>
        <strain evidence="5 6">NBRC 101101</strain>
    </source>
</reference>
<feature type="transmembrane region" description="Helical" evidence="2">
    <location>
        <begin position="53"/>
        <end position="75"/>
    </location>
</feature>
<feature type="compositionally biased region" description="Low complexity" evidence="1">
    <location>
        <begin position="132"/>
        <end position="141"/>
    </location>
</feature>
<feature type="transmembrane region" description="Helical" evidence="2">
    <location>
        <begin position="95"/>
        <end position="116"/>
    </location>
</feature>
<keyword evidence="2" id="KW-0472">Membrane</keyword>
<feature type="compositionally biased region" description="Low complexity" evidence="1">
    <location>
        <begin position="201"/>
        <end position="229"/>
    </location>
</feature>
<feature type="transmembrane region" description="Helical" evidence="2">
    <location>
        <begin position="276"/>
        <end position="297"/>
    </location>
</feature>
<feature type="domain" description="Cell wall-active antibiotics response LiaF-like C-terminal" evidence="4">
    <location>
        <begin position="355"/>
        <end position="452"/>
    </location>
</feature>
<evidence type="ECO:0000313" key="5">
    <source>
        <dbReference type="EMBL" id="GEK18228.1"/>
    </source>
</evidence>
<feature type="transmembrane region" description="Helical" evidence="2">
    <location>
        <begin position="304"/>
        <end position="321"/>
    </location>
</feature>
<evidence type="ECO:0000259" key="3">
    <source>
        <dbReference type="Pfam" id="PF04024"/>
    </source>
</evidence>
<evidence type="ECO:0000256" key="2">
    <source>
        <dbReference type="SAM" id="Phobius"/>
    </source>
</evidence>
<dbReference type="Pfam" id="PF04024">
    <property type="entry name" value="PspC"/>
    <property type="match status" value="1"/>
</dbReference>
<keyword evidence="6" id="KW-1185">Reference proteome</keyword>
<protein>
    <recommendedName>
        <fullName evidence="7">Phage shock protein PspC N-terminal domain-containing protein</fullName>
    </recommendedName>
</protein>
<keyword evidence="2" id="KW-0812">Transmembrane</keyword>
<dbReference type="AlphaFoldDB" id="A0A510UUC2"/>
<evidence type="ECO:0000313" key="6">
    <source>
        <dbReference type="Proteomes" id="UP000321386"/>
    </source>
</evidence>
<feature type="transmembrane region" description="Helical" evidence="2">
    <location>
        <begin position="14"/>
        <end position="41"/>
    </location>
</feature>
<dbReference type="EMBL" id="BJUA01000008">
    <property type="protein sequence ID" value="GEK18228.1"/>
    <property type="molecule type" value="Genomic_DNA"/>
</dbReference>
<name>A0A510UUC2_9CELL</name>
<evidence type="ECO:0000259" key="4">
    <source>
        <dbReference type="Pfam" id="PF09922"/>
    </source>
</evidence>
<evidence type="ECO:0000256" key="1">
    <source>
        <dbReference type="SAM" id="MobiDB-lite"/>
    </source>
</evidence>
<gene>
    <name evidence="5" type="ORF">CPE01_19610</name>
</gene>